<feature type="domain" description="Phorbol-ester/DAG-type" evidence="5">
    <location>
        <begin position="499"/>
        <end position="545"/>
    </location>
</feature>
<dbReference type="InterPro" id="IPR046349">
    <property type="entry name" value="C1-like_sf"/>
</dbReference>
<dbReference type="InterPro" id="IPR004146">
    <property type="entry name" value="DC1"/>
</dbReference>
<dbReference type="Pfam" id="PF03107">
    <property type="entry name" value="C1_2"/>
    <property type="match status" value="9"/>
</dbReference>
<evidence type="ECO:0000259" key="5">
    <source>
        <dbReference type="SMART" id="SM00109"/>
    </source>
</evidence>
<dbReference type="Pfam" id="PF22926">
    <property type="entry name" value="C1-like_CT"/>
    <property type="match status" value="1"/>
</dbReference>
<feature type="domain" description="Phorbol-ester/DAG-type" evidence="5">
    <location>
        <begin position="95"/>
        <end position="139"/>
    </location>
</feature>
<evidence type="ECO:0000313" key="7">
    <source>
        <dbReference type="Proteomes" id="UP000029120"/>
    </source>
</evidence>
<keyword evidence="2" id="KW-0677">Repeat</keyword>
<evidence type="ECO:0000256" key="3">
    <source>
        <dbReference type="ARBA" id="ARBA00022833"/>
    </source>
</evidence>
<organism evidence="6 7">
    <name type="scientific">Arabis alpina</name>
    <name type="common">Alpine rock-cress</name>
    <dbReference type="NCBI Taxonomy" id="50452"/>
    <lineage>
        <taxon>Eukaryota</taxon>
        <taxon>Viridiplantae</taxon>
        <taxon>Streptophyta</taxon>
        <taxon>Embryophyta</taxon>
        <taxon>Tracheophyta</taxon>
        <taxon>Spermatophyta</taxon>
        <taxon>Magnoliopsida</taxon>
        <taxon>eudicotyledons</taxon>
        <taxon>Gunneridae</taxon>
        <taxon>Pentapetalae</taxon>
        <taxon>rosids</taxon>
        <taxon>malvids</taxon>
        <taxon>Brassicales</taxon>
        <taxon>Brassicaceae</taxon>
        <taxon>Arabideae</taxon>
        <taxon>Arabis</taxon>
    </lineage>
</organism>
<evidence type="ECO:0000313" key="6">
    <source>
        <dbReference type="EMBL" id="KFK30863.1"/>
    </source>
</evidence>
<dbReference type="InterPro" id="IPR013083">
    <property type="entry name" value="Znf_RING/FYVE/PHD"/>
</dbReference>
<evidence type="ECO:0000256" key="1">
    <source>
        <dbReference type="ARBA" id="ARBA00022723"/>
    </source>
</evidence>
<feature type="region of interest" description="Disordered" evidence="4">
    <location>
        <begin position="25"/>
        <end position="49"/>
    </location>
</feature>
<dbReference type="PANTHER" id="PTHR32410">
    <property type="entry name" value="CYSTEINE/HISTIDINE-RICH C1 DOMAIN FAMILY PROTEIN"/>
    <property type="match status" value="1"/>
</dbReference>
<keyword evidence="1" id="KW-0479">Metal-binding</keyword>
<dbReference type="InterPro" id="IPR053192">
    <property type="entry name" value="Vacuole_Formation_Reg"/>
</dbReference>
<dbReference type="SMART" id="SM00109">
    <property type="entry name" value="C1"/>
    <property type="match status" value="5"/>
</dbReference>
<dbReference type="InterPro" id="IPR054483">
    <property type="entry name" value="DC1-like_CT"/>
</dbReference>
<dbReference type="OMA" id="CNVCEER"/>
<name>A0A087GLW1_ARAAL</name>
<dbReference type="eggNOG" id="ENOG502RANS">
    <property type="taxonomic scope" value="Eukaryota"/>
</dbReference>
<feature type="domain" description="Phorbol-ester/DAG-type" evidence="5">
    <location>
        <begin position="551"/>
        <end position="602"/>
    </location>
</feature>
<evidence type="ECO:0000256" key="4">
    <source>
        <dbReference type="SAM" id="MobiDB-lite"/>
    </source>
</evidence>
<feature type="domain" description="Phorbol-ester/DAG-type" evidence="5">
    <location>
        <begin position="441"/>
        <end position="492"/>
    </location>
</feature>
<evidence type="ECO:0000256" key="2">
    <source>
        <dbReference type="ARBA" id="ARBA00022737"/>
    </source>
</evidence>
<dbReference type="Gramene" id="KFK30863">
    <property type="protein sequence ID" value="KFK30863"/>
    <property type="gene ID" value="AALP_AA6G035300"/>
</dbReference>
<feature type="compositionally biased region" description="Low complexity" evidence="4">
    <location>
        <begin position="40"/>
        <end position="49"/>
    </location>
</feature>
<dbReference type="OrthoDB" id="1042925at2759"/>
<proteinExistence type="predicted"/>
<accession>A0A087GLW1</accession>
<dbReference type="Proteomes" id="UP000029120">
    <property type="component" value="Chromosome 6"/>
</dbReference>
<dbReference type="Gene3D" id="3.30.40.10">
    <property type="entry name" value="Zinc/RING finger domain, C3HC4 (zinc finger)"/>
    <property type="match status" value="1"/>
</dbReference>
<sequence>MESDLAIASSSSSSSTMESGLAIASSSSSSSTMESGLAIASPASSPSPSSSPFASLLFPLTMGSDLAIASSSSSPPLLFLSTMDSDKGVLLPWIHKHLMVPWNSLEKGRCCGRSEAITDGYHCEECDFFVHKKCSESPAYIQHPSHSDHTLWLQSRPNGYCDLCGRRTVISYNCETCEFDVDLYCAKYPPPEVMEVSETHRHTLTLLKKRTKFDCGANCGKIGNYDEFPYECDECELFFHIDCVWHPPEAKHTLEFTTMDTGERVSLPWIHKHLMLPWNDTRKGDCCGRNEAITHGYFCKRCDFFVHKKCGDDSPKSIQHPSHSLHPLWLQITSNAYCDLCGKAIVDLSYSCKICGFNIDLFCVEYPPPEVIGNSEMHPHKLTLLKKRIDFDCDAKCGKSGEKEFLYKCDECEIAFHVDCLWHPPEVKHPLEVNHSYHSLHPLKLHMGLLPDYSDGRCRLCGRKIDDRLFYHCSSCNFTLDMRCVLHPPPQSLLDLKAHDHRLTLLPRLDSFTCNACGLKGDRSRYVCFQCGFTIHQDCLGLPRVININRHGHRVSRTSLLGVVNSVCGVCREKVDWIYGGYSCQRCPDYVVHSKCATRKDVWNGKELEGVPEEMEDVEPYEVIDENTIQHFSHKEHYLRLHVNGVSYEENKRCRACCHPIGLQYFYGCIDCEFVLHQYCAELRRRKWHVLHNEQLTLAWSETDCFWCDACHRVSNGFMYKHGNVTLDVRCSSISEPYVHPSHPHHPLYYIPPNNHQICSGCNKRESYVLRCIEDGCEFVLGFECATLPQVIKHRVHDHPLSLCYGEEGASGKYWCDICEKESDPKTWFYTCKDRRASLHTKCVLGDFSGLMPRNIAISWEAMLNNSVTRPFCRECKSRCIHPIIVKDLGTLDAYICSKECMIKVLESIGL</sequence>
<protein>
    <recommendedName>
        <fullName evidence="5">Phorbol-ester/DAG-type domain-containing protein</fullName>
    </recommendedName>
</protein>
<dbReference type="EMBL" id="CM002874">
    <property type="protein sequence ID" value="KFK30863.1"/>
    <property type="molecule type" value="Genomic_DNA"/>
</dbReference>
<keyword evidence="3" id="KW-0862">Zinc</keyword>
<feature type="domain" description="Phorbol-ester/DAG-type" evidence="5">
    <location>
        <begin position="323"/>
        <end position="369"/>
    </location>
</feature>
<keyword evidence="7" id="KW-1185">Reference proteome</keyword>
<dbReference type="PANTHER" id="PTHR32410:SF154">
    <property type="entry name" value="CHP-RICH ZINC FINGER PROTEIN-LIKE-RELATED"/>
    <property type="match status" value="1"/>
</dbReference>
<gene>
    <name evidence="6" type="ordered locus">AALP_Aa6g035300</name>
</gene>
<dbReference type="InterPro" id="IPR002219">
    <property type="entry name" value="PKC_DAG/PE"/>
</dbReference>
<reference evidence="7" key="1">
    <citation type="journal article" date="2015" name="Nat. Plants">
        <title>Genome expansion of Arabis alpina linked with retrotransposition and reduced symmetric DNA methylation.</title>
        <authorList>
            <person name="Willing E.M."/>
            <person name="Rawat V."/>
            <person name="Mandakova T."/>
            <person name="Maumus F."/>
            <person name="James G.V."/>
            <person name="Nordstroem K.J."/>
            <person name="Becker C."/>
            <person name="Warthmann N."/>
            <person name="Chica C."/>
            <person name="Szarzynska B."/>
            <person name="Zytnicki M."/>
            <person name="Albani M.C."/>
            <person name="Kiefer C."/>
            <person name="Bergonzi S."/>
            <person name="Castaings L."/>
            <person name="Mateos J.L."/>
            <person name="Berns M.C."/>
            <person name="Bujdoso N."/>
            <person name="Piofczyk T."/>
            <person name="de Lorenzo L."/>
            <person name="Barrero-Sicilia C."/>
            <person name="Mateos I."/>
            <person name="Piednoel M."/>
            <person name="Hagmann J."/>
            <person name="Chen-Min-Tao R."/>
            <person name="Iglesias-Fernandez R."/>
            <person name="Schuster S.C."/>
            <person name="Alonso-Blanco C."/>
            <person name="Roudier F."/>
            <person name="Carbonero P."/>
            <person name="Paz-Ares J."/>
            <person name="Davis S.J."/>
            <person name="Pecinka A."/>
            <person name="Quesneville H."/>
            <person name="Colot V."/>
            <person name="Lysak M.A."/>
            <person name="Weigel D."/>
            <person name="Coupland G."/>
            <person name="Schneeberger K."/>
        </authorList>
    </citation>
    <scope>NUCLEOTIDE SEQUENCE [LARGE SCALE GENOMIC DNA]</scope>
    <source>
        <strain evidence="7">cv. Pajares</strain>
    </source>
</reference>
<dbReference type="AlphaFoldDB" id="A0A087GLW1"/>
<dbReference type="SUPFAM" id="SSF57889">
    <property type="entry name" value="Cysteine-rich domain"/>
    <property type="match status" value="9"/>
</dbReference>
<dbReference type="GO" id="GO:0046872">
    <property type="term" value="F:metal ion binding"/>
    <property type="evidence" value="ECO:0007669"/>
    <property type="project" value="UniProtKB-KW"/>
</dbReference>